<dbReference type="Pfam" id="PF00086">
    <property type="entry name" value="Thyroglobulin_1"/>
    <property type="match status" value="1"/>
</dbReference>
<keyword evidence="1 2" id="KW-1015">Disulfide bond</keyword>
<evidence type="ECO:0000313" key="5">
    <source>
        <dbReference type="Proteomes" id="UP000499080"/>
    </source>
</evidence>
<organism evidence="4 5">
    <name type="scientific">Araneus ventricosus</name>
    <name type="common">Orbweaver spider</name>
    <name type="synonym">Epeira ventricosa</name>
    <dbReference type="NCBI Taxonomy" id="182803"/>
    <lineage>
        <taxon>Eukaryota</taxon>
        <taxon>Metazoa</taxon>
        <taxon>Ecdysozoa</taxon>
        <taxon>Arthropoda</taxon>
        <taxon>Chelicerata</taxon>
        <taxon>Arachnida</taxon>
        <taxon>Araneae</taxon>
        <taxon>Araneomorphae</taxon>
        <taxon>Entelegynae</taxon>
        <taxon>Araneoidea</taxon>
        <taxon>Araneidae</taxon>
        <taxon>Araneus</taxon>
    </lineage>
</organism>
<accession>A0A4Y2UN77</accession>
<evidence type="ECO:0000256" key="2">
    <source>
        <dbReference type="PROSITE-ProRule" id="PRU00500"/>
    </source>
</evidence>
<dbReference type="InterPro" id="IPR036857">
    <property type="entry name" value="Thyroglobulin_1_sf"/>
</dbReference>
<name>A0A4Y2UN77_ARAVE</name>
<dbReference type="EMBL" id="BGPR01038597">
    <property type="protein sequence ID" value="GBO14475.1"/>
    <property type="molecule type" value="Genomic_DNA"/>
</dbReference>
<feature type="disulfide bond" evidence="2">
    <location>
        <begin position="57"/>
        <end position="77"/>
    </location>
</feature>
<evidence type="ECO:0000259" key="3">
    <source>
        <dbReference type="PROSITE" id="PS51162"/>
    </source>
</evidence>
<dbReference type="AlphaFoldDB" id="A0A4Y2UN77"/>
<evidence type="ECO:0000256" key="1">
    <source>
        <dbReference type="ARBA" id="ARBA00023157"/>
    </source>
</evidence>
<proteinExistence type="predicted"/>
<sequence>MAVLLISVAFANAKSVCEEQRDEVLSEDAFGEYIPRCEADGTFTKKQFWASFGKYFCVDPDTGTKTTEYTRDRNLKCE</sequence>
<keyword evidence="5" id="KW-1185">Reference proteome</keyword>
<dbReference type="Proteomes" id="UP000499080">
    <property type="component" value="Unassembled WGS sequence"/>
</dbReference>
<dbReference type="InterPro" id="IPR000716">
    <property type="entry name" value="Thyroglobulin_1"/>
</dbReference>
<gene>
    <name evidence="4" type="ORF">AVEN_270049_1</name>
</gene>
<dbReference type="CDD" id="cd00191">
    <property type="entry name" value="TY"/>
    <property type="match status" value="1"/>
</dbReference>
<dbReference type="OrthoDB" id="6426963at2759"/>
<comment type="caution">
    <text evidence="4">The sequence shown here is derived from an EMBL/GenBank/DDBJ whole genome shotgun (WGS) entry which is preliminary data.</text>
</comment>
<feature type="domain" description="Thyroglobulin type-1" evidence="3">
    <location>
        <begin position="14"/>
        <end position="77"/>
    </location>
</feature>
<protein>
    <recommendedName>
        <fullName evidence="3">Thyroglobulin type-1 domain-containing protein</fullName>
    </recommendedName>
</protein>
<dbReference type="PROSITE" id="PS00484">
    <property type="entry name" value="THYROGLOBULIN_1_1"/>
    <property type="match status" value="1"/>
</dbReference>
<comment type="caution">
    <text evidence="2">Lacks conserved residue(s) required for the propagation of feature annotation.</text>
</comment>
<dbReference type="Gene3D" id="4.10.800.10">
    <property type="entry name" value="Thyroglobulin type-1"/>
    <property type="match status" value="1"/>
</dbReference>
<dbReference type="PROSITE" id="PS51162">
    <property type="entry name" value="THYROGLOBULIN_1_2"/>
    <property type="match status" value="1"/>
</dbReference>
<dbReference type="SUPFAM" id="SSF57610">
    <property type="entry name" value="Thyroglobulin type-1 domain"/>
    <property type="match status" value="1"/>
</dbReference>
<evidence type="ECO:0000313" key="4">
    <source>
        <dbReference type="EMBL" id="GBO14475.1"/>
    </source>
</evidence>
<reference evidence="4 5" key="1">
    <citation type="journal article" date="2019" name="Sci. Rep.">
        <title>Orb-weaving spider Araneus ventricosus genome elucidates the spidroin gene catalogue.</title>
        <authorList>
            <person name="Kono N."/>
            <person name="Nakamura H."/>
            <person name="Ohtoshi R."/>
            <person name="Moran D.A.P."/>
            <person name="Shinohara A."/>
            <person name="Yoshida Y."/>
            <person name="Fujiwara M."/>
            <person name="Mori M."/>
            <person name="Tomita M."/>
            <person name="Arakawa K."/>
        </authorList>
    </citation>
    <scope>NUCLEOTIDE SEQUENCE [LARGE SCALE GENOMIC DNA]</scope>
</reference>